<organism evidence="2 3">
    <name type="scientific">Cryptotermes secundus</name>
    <dbReference type="NCBI Taxonomy" id="105785"/>
    <lineage>
        <taxon>Eukaryota</taxon>
        <taxon>Metazoa</taxon>
        <taxon>Ecdysozoa</taxon>
        <taxon>Arthropoda</taxon>
        <taxon>Hexapoda</taxon>
        <taxon>Insecta</taxon>
        <taxon>Pterygota</taxon>
        <taxon>Neoptera</taxon>
        <taxon>Polyneoptera</taxon>
        <taxon>Dictyoptera</taxon>
        <taxon>Blattodea</taxon>
        <taxon>Blattoidea</taxon>
        <taxon>Termitoidae</taxon>
        <taxon>Kalotermitidae</taxon>
        <taxon>Cryptotermitinae</taxon>
        <taxon>Cryptotermes</taxon>
    </lineage>
</organism>
<protein>
    <submittedName>
        <fullName evidence="2">Uncharacterized protein</fullName>
    </submittedName>
</protein>
<dbReference type="InParanoid" id="A0A2J7PBL5"/>
<evidence type="ECO:0000313" key="2">
    <source>
        <dbReference type="EMBL" id="PNF13723.1"/>
    </source>
</evidence>
<feature type="region of interest" description="Disordered" evidence="1">
    <location>
        <begin position="264"/>
        <end position="313"/>
    </location>
</feature>
<feature type="region of interest" description="Disordered" evidence="1">
    <location>
        <begin position="1"/>
        <end position="23"/>
    </location>
</feature>
<feature type="region of interest" description="Disordered" evidence="1">
    <location>
        <begin position="335"/>
        <end position="398"/>
    </location>
</feature>
<feature type="compositionally biased region" description="Polar residues" evidence="1">
    <location>
        <begin position="275"/>
        <end position="286"/>
    </location>
</feature>
<keyword evidence="3" id="KW-1185">Reference proteome</keyword>
<accession>A0A2J7PBL5</accession>
<feature type="compositionally biased region" description="Polar residues" evidence="1">
    <location>
        <begin position="86"/>
        <end position="111"/>
    </location>
</feature>
<feature type="compositionally biased region" description="Polar residues" evidence="1">
    <location>
        <begin position="47"/>
        <end position="61"/>
    </location>
</feature>
<sequence length="590" mass="62435">MQLHFEPGGMPLRDHAGSGSDLGHLELNDTNEFSAVLSGLLSQYGMSLESEQSHQQMSTGMHSGDPPYGSQGANPESPYSSVLPRNVNQLDPSYSPLQRGSSGLNESQYNAIQRGGSGNGNEPSYASVPRRASTASSPYSMAPRGASNSPYSDLSRASGSHDSPYTVSQEDGSPYSSRCSSAVGANSDAHLAVPNGVSIPNGHYSTVSGNRSVPQNDPYNFQLASNGPYMKLTNSGTYPGRQDSYAGSYHGVCKDVSNRGGYDVMYPDSHGGSDNPYTDTRSDPQYSSVESGASYSSIPSGGPGPCGSPYARVSVENKSNDTSYTNVICGGDSVPYSQDGSRYSSSGSHDGSYGPGATGSHEGSYVTSSRSSPFSNSKSHAPSHSDSRNSFNHNPSVNILYNPNSGHYGGTGVPNRACTNGAYSSAYSSRNVNMNQVNSHEFEGATVNNVMEVVANRSFNSGSQTEETFHQSGSFVAAQSKHHGFESVNCTAFQNNTCNVSGCAPSVEQVFQGKDCAGTGHAIAEHSFQAKECSEEGPHMLKQSGADRYAGEECPKGLLVHRNEVINPPAPTQTHSDDEIEDDFNWDRLL</sequence>
<feature type="compositionally biased region" description="Low complexity" evidence="1">
    <location>
        <begin position="336"/>
        <end position="352"/>
    </location>
</feature>
<dbReference type="STRING" id="105785.A0A2J7PBL5"/>
<evidence type="ECO:0000256" key="1">
    <source>
        <dbReference type="SAM" id="MobiDB-lite"/>
    </source>
</evidence>
<dbReference type="Proteomes" id="UP000235965">
    <property type="component" value="Unassembled WGS sequence"/>
</dbReference>
<feature type="compositionally biased region" description="Polar residues" evidence="1">
    <location>
        <begin position="146"/>
        <end position="182"/>
    </location>
</feature>
<dbReference type="EMBL" id="NEVH01027081">
    <property type="protein sequence ID" value="PNF13723.1"/>
    <property type="molecule type" value="Genomic_DNA"/>
</dbReference>
<reference evidence="2 3" key="1">
    <citation type="submission" date="2017-12" db="EMBL/GenBank/DDBJ databases">
        <title>Hemimetabolous genomes reveal molecular basis of termite eusociality.</title>
        <authorList>
            <person name="Harrison M.C."/>
            <person name="Jongepier E."/>
            <person name="Robertson H.M."/>
            <person name="Arning N."/>
            <person name="Bitard-Feildel T."/>
            <person name="Chao H."/>
            <person name="Childers C.P."/>
            <person name="Dinh H."/>
            <person name="Doddapaneni H."/>
            <person name="Dugan S."/>
            <person name="Gowin J."/>
            <person name="Greiner C."/>
            <person name="Han Y."/>
            <person name="Hu H."/>
            <person name="Hughes D.S.T."/>
            <person name="Huylmans A.-K."/>
            <person name="Kemena C."/>
            <person name="Kremer L.P.M."/>
            <person name="Lee S.L."/>
            <person name="Lopez-Ezquerra A."/>
            <person name="Mallet L."/>
            <person name="Monroy-Kuhn J.M."/>
            <person name="Moser A."/>
            <person name="Murali S.C."/>
            <person name="Muzny D.M."/>
            <person name="Otani S."/>
            <person name="Piulachs M.-D."/>
            <person name="Poelchau M."/>
            <person name="Qu J."/>
            <person name="Schaub F."/>
            <person name="Wada-Katsumata A."/>
            <person name="Worley K.C."/>
            <person name="Xie Q."/>
            <person name="Ylla G."/>
            <person name="Poulsen M."/>
            <person name="Gibbs R.A."/>
            <person name="Schal C."/>
            <person name="Richards S."/>
            <person name="Belles X."/>
            <person name="Korb J."/>
            <person name="Bornberg-Bauer E."/>
        </authorList>
    </citation>
    <scope>NUCLEOTIDE SEQUENCE [LARGE SCALE GENOMIC DNA]</scope>
    <source>
        <tissue evidence="2">Whole body</tissue>
    </source>
</reference>
<dbReference type="AlphaFoldDB" id="A0A2J7PBL5"/>
<name>A0A2J7PBL5_9NEOP</name>
<feature type="region of interest" description="Disordered" evidence="1">
    <location>
        <begin position="47"/>
        <end position="182"/>
    </location>
</feature>
<feature type="compositionally biased region" description="Polar residues" evidence="1">
    <location>
        <begin position="71"/>
        <end position="80"/>
    </location>
</feature>
<dbReference type="OrthoDB" id="10029558at2759"/>
<feature type="compositionally biased region" description="Low complexity" evidence="1">
    <location>
        <begin position="287"/>
        <end position="300"/>
    </location>
</feature>
<proteinExistence type="predicted"/>
<evidence type="ECO:0000313" key="3">
    <source>
        <dbReference type="Proteomes" id="UP000235965"/>
    </source>
</evidence>
<feature type="compositionally biased region" description="Low complexity" evidence="1">
    <location>
        <begin position="368"/>
        <end position="379"/>
    </location>
</feature>
<gene>
    <name evidence="2" type="ORF">B7P43_G14224</name>
</gene>
<comment type="caution">
    <text evidence="2">The sequence shown here is derived from an EMBL/GenBank/DDBJ whole genome shotgun (WGS) entry which is preliminary data.</text>
</comment>
<feature type="compositionally biased region" description="Polar residues" evidence="1">
    <location>
        <begin position="380"/>
        <end position="398"/>
    </location>
</feature>